<dbReference type="InterPro" id="IPR002192">
    <property type="entry name" value="PPDK_AMP/ATP-bd"/>
</dbReference>
<feature type="domain" description="PEP-utilising enzyme mobile" evidence="9">
    <location>
        <begin position="806"/>
        <end position="876"/>
    </location>
</feature>
<organism evidence="11 12">
    <name type="scientific">Desulfosporosinus fructosivorans</name>
    <dbReference type="NCBI Taxonomy" id="2018669"/>
    <lineage>
        <taxon>Bacteria</taxon>
        <taxon>Bacillati</taxon>
        <taxon>Bacillota</taxon>
        <taxon>Clostridia</taxon>
        <taxon>Eubacteriales</taxon>
        <taxon>Desulfitobacteriaceae</taxon>
        <taxon>Desulfosporosinus</taxon>
    </lineage>
</organism>
<comment type="caution">
    <text evidence="11">The sequence shown here is derived from an EMBL/GenBank/DDBJ whole genome shotgun (WGS) entry which is preliminary data.</text>
</comment>
<dbReference type="Gene3D" id="3.30.470.20">
    <property type="entry name" value="ATP-grasp fold, B domain"/>
    <property type="match status" value="1"/>
</dbReference>
<dbReference type="RefSeq" id="WP_135551695.1">
    <property type="nucleotide sequence ID" value="NZ_SPQQ01000013.1"/>
</dbReference>
<keyword evidence="1" id="KW-0547">Nucleotide-binding</keyword>
<dbReference type="Gene3D" id="3.50.30.10">
    <property type="entry name" value="Phosphohistidine domain"/>
    <property type="match status" value="1"/>
</dbReference>
<feature type="domain" description="Pyruvate phosphate dikinase AMP/ATP-binding" evidence="10">
    <location>
        <begin position="18"/>
        <end position="323"/>
    </location>
</feature>
<keyword evidence="11" id="KW-0808">Transferase</keyword>
<evidence type="ECO:0000256" key="1">
    <source>
        <dbReference type="ARBA" id="ARBA00022741"/>
    </source>
</evidence>
<name>A0A4Z0QXN5_9FIRM</name>
<keyword evidence="12" id="KW-1185">Reference proteome</keyword>
<dbReference type="InterPro" id="IPR008279">
    <property type="entry name" value="PEP-util_enz_mobile_dom"/>
</dbReference>
<comment type="similarity">
    <text evidence="4">Belongs to the rifampicin phosphotransferase family.</text>
</comment>
<sequence length="881" mass="98813">MSKFVLSFDEIDSTNLPEAGGKGVNLGELSRIVGLHVPEGFCVTTEAYKQIIRHNEEFDSLLDQLSLIKVGDRERIRELSRKIRLIIEGAEIAKDIEDEITQYISKLGEKYAYAIRSSATAEDLPLASFAGQQDTYLNIIGKDAILQHIRKCWASLFTDRAVTYRIQNGFNHSNVYLSVVIQRMIFPQAAGIMFTADPINSNRKVLSIDASFGLGEALVSGLVNADIYKVREGRIIDKKISNKKLGIYALKEGGTEEREIDPELQNMQILTDEQIVKLEAMGRKIEEHFGCPQDIEWCINWDHSSDTSEDEFHIVQSRPITTLYPVPVNDGKNHIYVSMGHFQMMTEDIKPLGISFCNFLSFWFGENLKSAGGRLFIDGTHDLASPIGRKILLTSTGKADILMKNALVDLMKRQDFIKALPRGKGSINLGNGALSWIIPAIKTYRKNDVAIIEALINDTEEQIRDMEQRVEKLSGDELFEFIVRDTLELKGVLTGPRNMGMMVLGAYVTSWINKKMDKWLGEKNAVDTLTKSVNNNVTSQMGLALLDVADVIRQYPEVIEYFNHANDETFFADLAGLEGGDLVSTSMREYLGKYGMRCSGEIDITKPRWNEKPTALIPMILNNIENFGLNSSSVKFEQGRLEAEQKEHDLLRRLEQLPGGKQKAKKTKKMISVLRNVAGFREYPKYSFIKRFQIYKNGLLKEATKLVQQGLIKENEDIFYLSFEELREVVHTNSLDYSILTKRKDGYEVFEKLTPPRVMTSEGEVITGKYNTGNIPPCALMGIPVSSGIIEGRAKVVLKLEDAKLEDGEILVTAFTDPSWTPLFVSVKGLVTEVGGLMTHGAVIAREYGLPAVVGVENATKLIKDGQRIRVNGTEGYVELL</sequence>
<feature type="coiled-coil region" evidence="8">
    <location>
        <begin position="449"/>
        <end position="476"/>
    </location>
</feature>
<evidence type="ECO:0000313" key="11">
    <source>
        <dbReference type="EMBL" id="TGE35561.1"/>
    </source>
</evidence>
<comment type="catalytic activity">
    <reaction evidence="3">
        <text>rifampicin + ATP + H2O = 21-phosphorifampicin + AMP + phosphate + 2 H(+)</text>
        <dbReference type="Rhea" id="RHEA:56304"/>
        <dbReference type="ChEBI" id="CHEBI:15377"/>
        <dbReference type="ChEBI" id="CHEBI:15378"/>
        <dbReference type="ChEBI" id="CHEBI:30616"/>
        <dbReference type="ChEBI" id="CHEBI:43474"/>
        <dbReference type="ChEBI" id="CHEBI:71365"/>
        <dbReference type="ChEBI" id="CHEBI:140195"/>
        <dbReference type="ChEBI" id="CHEBI:456215"/>
        <dbReference type="EC" id="2.7.9.6"/>
    </reaction>
    <physiologicalReaction direction="left-to-right" evidence="3">
        <dbReference type="Rhea" id="RHEA:56305"/>
    </physiologicalReaction>
</comment>
<reference evidence="11 12" key="1">
    <citation type="submission" date="2019-03" db="EMBL/GenBank/DDBJ databases">
        <title>Draft Genome Sequence of Desulfosporosinus fructosivorans Strain 63.6F, Isolated from Marine Sediment in the Baltic Sea.</title>
        <authorList>
            <person name="Hausmann B."/>
            <person name="Vandieken V."/>
            <person name="Pjevac P."/>
            <person name="Schreck K."/>
            <person name="Herbold C.W."/>
            <person name="Loy A."/>
        </authorList>
    </citation>
    <scope>NUCLEOTIDE SEQUENCE [LARGE SCALE GENOMIC DNA]</scope>
    <source>
        <strain evidence="11 12">63.6F</strain>
    </source>
</reference>
<dbReference type="Gene3D" id="3.30.1490.20">
    <property type="entry name" value="ATP-grasp fold, A domain"/>
    <property type="match status" value="1"/>
</dbReference>
<dbReference type="OrthoDB" id="9765468at2"/>
<dbReference type="GO" id="GO:0016301">
    <property type="term" value="F:kinase activity"/>
    <property type="evidence" value="ECO:0007669"/>
    <property type="project" value="InterPro"/>
</dbReference>
<dbReference type="Pfam" id="PF00391">
    <property type="entry name" value="PEP-utilizers"/>
    <property type="match status" value="1"/>
</dbReference>
<evidence type="ECO:0000256" key="7">
    <source>
        <dbReference type="ARBA" id="ARBA00076136"/>
    </source>
</evidence>
<keyword evidence="8" id="KW-0175">Coiled coil</keyword>
<dbReference type="FunFam" id="3.50.30.10:FF:000007">
    <property type="entry name" value="Phosphoenolpyruvate synthase"/>
    <property type="match status" value="1"/>
</dbReference>
<evidence type="ECO:0000256" key="2">
    <source>
        <dbReference type="ARBA" id="ARBA00022840"/>
    </source>
</evidence>
<dbReference type="FunFam" id="3.30.1490.20:FF:000010">
    <property type="entry name" value="Phosphoenolpyruvate synthase"/>
    <property type="match status" value="1"/>
</dbReference>
<evidence type="ECO:0000259" key="10">
    <source>
        <dbReference type="Pfam" id="PF01326"/>
    </source>
</evidence>
<dbReference type="SUPFAM" id="SSF52009">
    <property type="entry name" value="Phosphohistidine domain"/>
    <property type="match status" value="1"/>
</dbReference>
<dbReference type="SUPFAM" id="SSF56059">
    <property type="entry name" value="Glutathione synthetase ATP-binding domain-like"/>
    <property type="match status" value="1"/>
</dbReference>
<proteinExistence type="inferred from homology"/>
<dbReference type="GO" id="GO:0005524">
    <property type="term" value="F:ATP binding"/>
    <property type="evidence" value="ECO:0007669"/>
    <property type="project" value="UniProtKB-KW"/>
</dbReference>
<dbReference type="EC" id="2.7.9.6" evidence="5"/>
<evidence type="ECO:0000256" key="4">
    <source>
        <dbReference type="ARBA" id="ARBA00061332"/>
    </source>
</evidence>
<evidence type="ECO:0000256" key="6">
    <source>
        <dbReference type="ARBA" id="ARBA00074400"/>
    </source>
</evidence>
<keyword evidence="11" id="KW-0670">Pyruvate</keyword>
<evidence type="ECO:0000256" key="5">
    <source>
        <dbReference type="ARBA" id="ARBA00066332"/>
    </source>
</evidence>
<dbReference type="InterPro" id="IPR051549">
    <property type="entry name" value="PEP_Utilizing_Enz"/>
</dbReference>
<accession>A0A4Z0QXN5</accession>
<dbReference type="Proteomes" id="UP000298460">
    <property type="component" value="Unassembled WGS sequence"/>
</dbReference>
<dbReference type="PANTHER" id="PTHR43615:SF1">
    <property type="entry name" value="PPDK_N DOMAIN-CONTAINING PROTEIN"/>
    <property type="match status" value="1"/>
</dbReference>
<keyword evidence="2" id="KW-0067">ATP-binding</keyword>
<dbReference type="AlphaFoldDB" id="A0A4Z0QXN5"/>
<dbReference type="EMBL" id="SPQQ01000013">
    <property type="protein sequence ID" value="TGE35561.1"/>
    <property type="molecule type" value="Genomic_DNA"/>
</dbReference>
<evidence type="ECO:0000259" key="9">
    <source>
        <dbReference type="Pfam" id="PF00391"/>
    </source>
</evidence>
<protein>
    <recommendedName>
        <fullName evidence="6">Rifampicin phosphotransferase</fullName>
        <ecNumber evidence="5">2.7.9.6</ecNumber>
    </recommendedName>
    <alternativeName>
        <fullName evidence="7">Rifampin phosphotransferase</fullName>
    </alternativeName>
</protein>
<evidence type="ECO:0000256" key="8">
    <source>
        <dbReference type="SAM" id="Coils"/>
    </source>
</evidence>
<dbReference type="InterPro" id="IPR013815">
    <property type="entry name" value="ATP_grasp_subdomain_1"/>
</dbReference>
<gene>
    <name evidence="11" type="primary">ppsA</name>
    <name evidence="11" type="ORF">E4K67_24920</name>
</gene>
<dbReference type="PANTHER" id="PTHR43615">
    <property type="entry name" value="PHOSPHOENOLPYRUVATE SYNTHASE-RELATED"/>
    <property type="match status" value="1"/>
</dbReference>
<dbReference type="Pfam" id="PF01326">
    <property type="entry name" value="PPDK_N"/>
    <property type="match status" value="1"/>
</dbReference>
<evidence type="ECO:0000256" key="3">
    <source>
        <dbReference type="ARBA" id="ARBA00051922"/>
    </source>
</evidence>
<evidence type="ECO:0000313" key="12">
    <source>
        <dbReference type="Proteomes" id="UP000298460"/>
    </source>
</evidence>
<dbReference type="InterPro" id="IPR036637">
    <property type="entry name" value="Phosphohistidine_dom_sf"/>
</dbReference>